<gene>
    <name evidence="2" type="ORF">L596_021134</name>
</gene>
<keyword evidence="1" id="KW-1133">Transmembrane helix</keyword>
<reference evidence="2 3" key="1">
    <citation type="journal article" date="2015" name="Genome Biol.">
        <title>Comparative genomics of Steinernema reveals deeply conserved gene regulatory networks.</title>
        <authorList>
            <person name="Dillman A.R."/>
            <person name="Macchietto M."/>
            <person name="Porter C.F."/>
            <person name="Rogers A."/>
            <person name="Williams B."/>
            <person name="Antoshechkin I."/>
            <person name="Lee M.M."/>
            <person name="Goodwin Z."/>
            <person name="Lu X."/>
            <person name="Lewis E.E."/>
            <person name="Goodrich-Blair H."/>
            <person name="Stock S.P."/>
            <person name="Adams B.J."/>
            <person name="Sternberg P.W."/>
            <person name="Mortazavi A."/>
        </authorList>
    </citation>
    <scope>NUCLEOTIDE SEQUENCE [LARGE SCALE GENOMIC DNA]</scope>
    <source>
        <strain evidence="2 3">ALL</strain>
    </source>
</reference>
<dbReference type="EMBL" id="AZBU02000006">
    <property type="protein sequence ID" value="TKR73885.1"/>
    <property type="molecule type" value="Genomic_DNA"/>
</dbReference>
<evidence type="ECO:0000313" key="3">
    <source>
        <dbReference type="Proteomes" id="UP000298663"/>
    </source>
</evidence>
<protein>
    <submittedName>
        <fullName evidence="2">Uncharacterized protein</fullName>
    </submittedName>
</protein>
<feature type="transmembrane region" description="Helical" evidence="1">
    <location>
        <begin position="44"/>
        <end position="70"/>
    </location>
</feature>
<proteinExistence type="predicted"/>
<keyword evidence="3" id="KW-1185">Reference proteome</keyword>
<dbReference type="Proteomes" id="UP000298663">
    <property type="component" value="Unassembled WGS sequence"/>
</dbReference>
<name>A0A4V6A139_STECR</name>
<accession>A0A4V6A139</accession>
<organism evidence="2 3">
    <name type="scientific">Steinernema carpocapsae</name>
    <name type="common">Entomopathogenic nematode</name>
    <dbReference type="NCBI Taxonomy" id="34508"/>
    <lineage>
        <taxon>Eukaryota</taxon>
        <taxon>Metazoa</taxon>
        <taxon>Ecdysozoa</taxon>
        <taxon>Nematoda</taxon>
        <taxon>Chromadorea</taxon>
        <taxon>Rhabditida</taxon>
        <taxon>Tylenchina</taxon>
        <taxon>Panagrolaimomorpha</taxon>
        <taxon>Strongyloidoidea</taxon>
        <taxon>Steinernematidae</taxon>
        <taxon>Steinernema</taxon>
    </lineage>
</organism>
<keyword evidence="1" id="KW-0812">Transmembrane</keyword>
<evidence type="ECO:0000256" key="1">
    <source>
        <dbReference type="SAM" id="Phobius"/>
    </source>
</evidence>
<sequence length="156" mass="17465">MSTQARTFSLWLIGNAEDVTYSGSQLSNRPGITYPQSHATSWSIIQSLLVLVFALAIVAILILLFMVFCYGSKKNYCGFTPRTRKYDQWINAGLENGAFALDDDLEEVVYSIFGEFDNNIQMVDFSELENKPVATTDSSEAVIVEDATSNLYKTEF</sequence>
<evidence type="ECO:0000313" key="2">
    <source>
        <dbReference type="EMBL" id="TKR73885.1"/>
    </source>
</evidence>
<dbReference type="AlphaFoldDB" id="A0A4V6A139"/>
<keyword evidence="1" id="KW-0472">Membrane</keyword>
<reference evidence="2 3" key="2">
    <citation type="journal article" date="2019" name="G3 (Bethesda)">
        <title>Hybrid Assembly of the Genome of the Entomopathogenic Nematode Steinernema carpocapsae Identifies the X-Chromosome.</title>
        <authorList>
            <person name="Serra L."/>
            <person name="Macchietto M."/>
            <person name="Macias-Munoz A."/>
            <person name="McGill C.J."/>
            <person name="Rodriguez I.M."/>
            <person name="Rodriguez B."/>
            <person name="Murad R."/>
            <person name="Mortazavi A."/>
        </authorList>
    </citation>
    <scope>NUCLEOTIDE SEQUENCE [LARGE SCALE GENOMIC DNA]</scope>
    <source>
        <strain evidence="2 3">ALL</strain>
    </source>
</reference>
<comment type="caution">
    <text evidence="2">The sequence shown here is derived from an EMBL/GenBank/DDBJ whole genome shotgun (WGS) entry which is preliminary data.</text>
</comment>